<dbReference type="InterPro" id="IPR007138">
    <property type="entry name" value="ABM_dom"/>
</dbReference>
<dbReference type="EMBL" id="KN847523">
    <property type="protein sequence ID" value="KIV91229.1"/>
    <property type="molecule type" value="Genomic_DNA"/>
</dbReference>
<dbReference type="InterPro" id="IPR011008">
    <property type="entry name" value="Dimeric_a/b-barrel"/>
</dbReference>
<feature type="domain" description="ABM" evidence="1">
    <location>
        <begin position="12"/>
        <end position="80"/>
    </location>
</feature>
<dbReference type="OrthoDB" id="4490496at2759"/>
<name>A0A0D1ZB65_EXOME</name>
<dbReference type="SUPFAM" id="SSF54909">
    <property type="entry name" value="Dimeric alpha+beta barrel"/>
    <property type="match status" value="1"/>
</dbReference>
<dbReference type="HOGENOM" id="CLU_943441_0_0_1"/>
<dbReference type="RefSeq" id="XP_016222803.1">
    <property type="nucleotide sequence ID" value="XM_016370510.1"/>
</dbReference>
<evidence type="ECO:0000313" key="2">
    <source>
        <dbReference type="EMBL" id="KIV91229.1"/>
    </source>
</evidence>
<dbReference type="Proteomes" id="UP000054302">
    <property type="component" value="Unassembled WGS sequence"/>
</dbReference>
<keyword evidence="3" id="KW-1185">Reference proteome</keyword>
<dbReference type="Gene3D" id="3.30.70.100">
    <property type="match status" value="1"/>
</dbReference>
<proteinExistence type="predicted"/>
<dbReference type="GeneID" id="27323635"/>
<evidence type="ECO:0000259" key="1">
    <source>
        <dbReference type="Pfam" id="PF03992"/>
    </source>
</evidence>
<accession>A0A0D1ZB65</accession>
<dbReference type="VEuPathDB" id="FungiDB:PV10_05790"/>
<dbReference type="Pfam" id="PF03992">
    <property type="entry name" value="ABM"/>
    <property type="match status" value="1"/>
</dbReference>
<sequence length="295" mass="33181">MAILLLPMVSFATKEKQERFFSLLQSVAEESWTDEPGCLGYCWLVSAVPAELRVCGFELYANPAALTETHRAGTAYRRFKTALMQEELAPPPTRDDLRFWCPLQEHSPELNKSPGEDTPLTFLVSRYQLDSSERREALLKDLEREHREAQSTTSATRIVATAPDSYDVVMVHIAHSTALDDLRCKMIEEQLKYVNEDASMVGRVFTYAVSQDARHGGARDLPSVANICSLISSWKFSERKLKRSLRRRMDVNINEVRGTGGESIDVMGAVSSARVPRLNPRPPAHSLGFPELVIR</sequence>
<organism evidence="2 3">
    <name type="scientific">Exophiala mesophila</name>
    <name type="common">Black yeast-like fungus</name>
    <dbReference type="NCBI Taxonomy" id="212818"/>
    <lineage>
        <taxon>Eukaryota</taxon>
        <taxon>Fungi</taxon>
        <taxon>Dikarya</taxon>
        <taxon>Ascomycota</taxon>
        <taxon>Pezizomycotina</taxon>
        <taxon>Eurotiomycetes</taxon>
        <taxon>Chaetothyriomycetidae</taxon>
        <taxon>Chaetothyriales</taxon>
        <taxon>Herpotrichiellaceae</taxon>
        <taxon>Exophiala</taxon>
    </lineage>
</organism>
<dbReference type="AlphaFoldDB" id="A0A0D1ZB65"/>
<reference evidence="2 3" key="1">
    <citation type="submission" date="2015-01" db="EMBL/GenBank/DDBJ databases">
        <title>The Genome Sequence of Exophiala mesophila CBS40295.</title>
        <authorList>
            <consortium name="The Broad Institute Genomics Platform"/>
            <person name="Cuomo C."/>
            <person name="de Hoog S."/>
            <person name="Gorbushina A."/>
            <person name="Stielow B."/>
            <person name="Teixiera M."/>
            <person name="Abouelleil A."/>
            <person name="Chapman S.B."/>
            <person name="Priest M."/>
            <person name="Young S.K."/>
            <person name="Wortman J."/>
            <person name="Nusbaum C."/>
            <person name="Birren B."/>
        </authorList>
    </citation>
    <scope>NUCLEOTIDE SEQUENCE [LARGE SCALE GENOMIC DNA]</scope>
    <source>
        <strain evidence="2 3">CBS 40295</strain>
    </source>
</reference>
<evidence type="ECO:0000313" key="3">
    <source>
        <dbReference type="Proteomes" id="UP000054302"/>
    </source>
</evidence>
<gene>
    <name evidence="2" type="ORF">PV10_05790</name>
</gene>
<protein>
    <recommendedName>
        <fullName evidence="1">ABM domain-containing protein</fullName>
    </recommendedName>
</protein>